<keyword evidence="5" id="KW-1185">Reference proteome</keyword>
<proteinExistence type="predicted"/>
<feature type="compositionally biased region" description="Basic and acidic residues" evidence="1">
    <location>
        <begin position="351"/>
        <end position="363"/>
    </location>
</feature>
<comment type="caution">
    <text evidence="4">The sequence shown here is derived from an EMBL/GenBank/DDBJ whole genome shotgun (WGS) entry which is preliminary data.</text>
</comment>
<keyword evidence="2" id="KW-1133">Transmembrane helix</keyword>
<dbReference type="EMBL" id="BDOQ01000013">
    <property type="protein sequence ID" value="GBG15037.1"/>
    <property type="molecule type" value="Genomic_DNA"/>
</dbReference>
<keyword evidence="2" id="KW-0472">Membrane</keyword>
<dbReference type="PANTHER" id="PTHR30441">
    <property type="entry name" value="DUF748 DOMAIN-CONTAINING PROTEIN"/>
    <property type="match status" value="1"/>
</dbReference>
<evidence type="ECO:0000313" key="4">
    <source>
        <dbReference type="EMBL" id="GBG15037.1"/>
    </source>
</evidence>
<organism evidence="4 5">
    <name type="scientific">Novimethylophilus kurashikiensis</name>
    <dbReference type="NCBI Taxonomy" id="1825523"/>
    <lineage>
        <taxon>Bacteria</taxon>
        <taxon>Pseudomonadati</taxon>
        <taxon>Pseudomonadota</taxon>
        <taxon>Betaproteobacteria</taxon>
        <taxon>Nitrosomonadales</taxon>
        <taxon>Methylophilaceae</taxon>
        <taxon>Novimethylophilus</taxon>
    </lineage>
</organism>
<dbReference type="Proteomes" id="UP000245081">
    <property type="component" value="Unassembled WGS sequence"/>
</dbReference>
<protein>
    <submittedName>
        <fullName evidence="4">AsmA family protein</fullName>
    </submittedName>
</protein>
<reference evidence="4 5" key="1">
    <citation type="journal article" date="2018" name="Environ. Microbiol.">
        <title>Isolation and genomic characterization of Novimethylophilus kurashikiensis gen. nov. sp. nov., a new lanthanide-dependent methylotrophic species of Methylophilaceae.</title>
        <authorList>
            <person name="Lv H."/>
            <person name="Sahin N."/>
            <person name="Tani A."/>
        </authorList>
    </citation>
    <scope>NUCLEOTIDE SEQUENCE [LARGE SCALE GENOMIC DNA]</scope>
    <source>
        <strain evidence="4 5">La2-4</strain>
    </source>
</reference>
<name>A0A2R5FA15_9PROT</name>
<accession>A0A2R5FA15</accession>
<feature type="domain" description="AsmA" evidence="3">
    <location>
        <begin position="11"/>
        <end position="555"/>
    </location>
</feature>
<dbReference type="AlphaFoldDB" id="A0A2R5FA15"/>
<evidence type="ECO:0000256" key="1">
    <source>
        <dbReference type="SAM" id="MobiDB-lite"/>
    </source>
</evidence>
<evidence type="ECO:0000256" key="2">
    <source>
        <dbReference type="SAM" id="Phobius"/>
    </source>
</evidence>
<dbReference type="OrthoDB" id="5749006at2"/>
<dbReference type="Pfam" id="PF05170">
    <property type="entry name" value="AsmA"/>
    <property type="match status" value="1"/>
</dbReference>
<keyword evidence="2" id="KW-0812">Transmembrane</keyword>
<dbReference type="RefSeq" id="WP_109016203.1">
    <property type="nucleotide sequence ID" value="NZ_BDOQ01000013.1"/>
</dbReference>
<dbReference type="PANTHER" id="PTHR30441:SF9">
    <property type="entry name" value="ASMA FAMILY PROTEIN YHJG"/>
    <property type="match status" value="1"/>
</dbReference>
<feature type="transmembrane region" description="Helical" evidence="2">
    <location>
        <begin position="6"/>
        <end position="30"/>
    </location>
</feature>
<sequence>MALSRPIKWIAGGLLALILIVALMVVFFDWNWLRGPIARTVTESTGRQLVINGNLDVHLGWPLFRVHTSNVTFANPEWAKQRQMVTLDEVDFSLDIPALLRRKIHVPDVRLNKPAVDLEISGQGQKNWLLDKQQSDESTSIPIDRISVQQGRITFDDDREATSIRADFSTQNANGKAGSEGIAFNVAGQYKRLPLAVDGTGGPVLALQDDAKPYPLKINAKIGKSGLIADGRITNLRQFSAIDMNIALSGESMALLYPIIGIALPETGPYRTQGRLVHQGKMWRYESFTGNIGHSDVAGTLQVDAGSKRPFMHGEMRFDVLDLADLGPVIGTSSTQDITVDETPPTQDETDTAKTEEKADKPAKRVKTSGHVLPSVPFKTQRWNSVDADVKLHAKRIERPKQLPIENLDTRLQMRDAKLTLEPLDFGIAGGHLAGNVMLDGHEDPIQAHIKMNVSRFRLNRMFPTLKLEDTNVGEINGAFDLKGHGNAVANMLGSSNGKMSLIIAGGEISRLMMEAVSLHLLEILQLKITGDKPIRINCGVADFNVRNGTMNTNLLLLDTSITSIFGDGDINLSNERMNMVINQETKKTSPIALTSPIYIQGTFGDPDVHLDKKRIATKGLGALALGAITPLLALIPLVDPDKGFENECTQILKRQRAKTEEVRRR</sequence>
<dbReference type="InterPro" id="IPR007844">
    <property type="entry name" value="AsmA"/>
</dbReference>
<feature type="region of interest" description="Disordered" evidence="1">
    <location>
        <begin position="332"/>
        <end position="372"/>
    </location>
</feature>
<dbReference type="InterPro" id="IPR052894">
    <property type="entry name" value="AsmA-related"/>
</dbReference>
<gene>
    <name evidence="4" type="primary">yhjG</name>
    <name evidence="4" type="ORF">NMK_2638</name>
</gene>
<evidence type="ECO:0000313" key="5">
    <source>
        <dbReference type="Proteomes" id="UP000245081"/>
    </source>
</evidence>
<dbReference type="GO" id="GO:0005886">
    <property type="term" value="C:plasma membrane"/>
    <property type="evidence" value="ECO:0007669"/>
    <property type="project" value="TreeGrafter"/>
</dbReference>
<dbReference type="GO" id="GO:0090313">
    <property type="term" value="P:regulation of protein targeting to membrane"/>
    <property type="evidence" value="ECO:0007669"/>
    <property type="project" value="TreeGrafter"/>
</dbReference>
<evidence type="ECO:0000259" key="3">
    <source>
        <dbReference type="Pfam" id="PF05170"/>
    </source>
</evidence>